<protein>
    <recommendedName>
        <fullName evidence="4">High frequency lysogenization protein HflD homolog</fullName>
    </recommendedName>
</protein>
<dbReference type="GO" id="GO:0005737">
    <property type="term" value="C:cytoplasm"/>
    <property type="evidence" value="ECO:0007669"/>
    <property type="project" value="UniProtKB-SubCell"/>
</dbReference>
<sequence length="217" mass="24187">MADYKEITIALAGVCQAATLVQHFAQKGSADSAVFEQSLKSLLVTQPENTLNVYGDQLAHLKTGLETALAQFGGGKDGKLDTEVGRYWISLLALSRLLDQNPQAKTELAQRLTQIERQLPLYDNQILNEQIISNFASIYSDIISPLGNRIQVFGKQDLLARPDIQARIRAALLAGIRAGILWHQVGGTRWQLLLSRRKIFNTTKSFYQSIFGESQWN</sequence>
<comment type="similarity">
    <text evidence="4">Belongs to the HflD family.</text>
</comment>
<dbReference type="RefSeq" id="WP_078236252.1">
    <property type="nucleotide sequence ID" value="NZ_MUYA01000003.1"/>
</dbReference>
<reference evidence="5 6" key="1">
    <citation type="submission" date="2017-02" db="EMBL/GenBank/DDBJ databases">
        <title>Draft genome sequence of Haemophilus paracuniculus CCUG 43573 type strain.</title>
        <authorList>
            <person name="Engstrom-Jakobsson H."/>
            <person name="Salva-Serra F."/>
            <person name="Thorell K."/>
            <person name="Gonzales-Siles L."/>
            <person name="Karlsson R."/>
            <person name="Boulund F."/>
            <person name="Engstrand L."/>
            <person name="Kristiansson E."/>
            <person name="Moore E."/>
        </authorList>
    </citation>
    <scope>NUCLEOTIDE SEQUENCE [LARGE SCALE GENOMIC DNA]</scope>
    <source>
        <strain evidence="5 6">CCUG 43573</strain>
    </source>
</reference>
<dbReference type="PANTHER" id="PTHR38100:SF1">
    <property type="entry name" value="HIGH FREQUENCY LYSOGENIZATION PROTEIN HFLD"/>
    <property type="match status" value="1"/>
</dbReference>
<evidence type="ECO:0000256" key="3">
    <source>
        <dbReference type="ARBA" id="ARBA00023136"/>
    </source>
</evidence>
<dbReference type="Proteomes" id="UP000190867">
    <property type="component" value="Unassembled WGS sequence"/>
</dbReference>
<name>A0A1T0AUR0_9PAST</name>
<keyword evidence="2 4" id="KW-0963">Cytoplasm</keyword>
<dbReference type="SUPFAM" id="SSF101322">
    <property type="entry name" value="YcfC-like"/>
    <property type="match status" value="1"/>
</dbReference>
<keyword evidence="1 4" id="KW-1003">Cell membrane</keyword>
<dbReference type="HAMAP" id="MF_00695">
    <property type="entry name" value="HflD_protein"/>
    <property type="match status" value="1"/>
</dbReference>
<dbReference type="InterPro" id="IPR007451">
    <property type="entry name" value="HflD"/>
</dbReference>
<evidence type="ECO:0000313" key="6">
    <source>
        <dbReference type="Proteomes" id="UP000190867"/>
    </source>
</evidence>
<keyword evidence="6" id="KW-1185">Reference proteome</keyword>
<dbReference type="PANTHER" id="PTHR38100">
    <property type="entry name" value="HIGH FREQUENCY LYSOGENIZATION PROTEIN HFLD"/>
    <property type="match status" value="1"/>
</dbReference>
<evidence type="ECO:0000256" key="2">
    <source>
        <dbReference type="ARBA" id="ARBA00022490"/>
    </source>
</evidence>
<dbReference type="Gene3D" id="1.10.3890.10">
    <property type="entry name" value="HflD-like"/>
    <property type="match status" value="1"/>
</dbReference>
<comment type="caution">
    <text evidence="5">The sequence shown here is derived from an EMBL/GenBank/DDBJ whole genome shotgun (WGS) entry which is preliminary data.</text>
</comment>
<organism evidence="5 6">
    <name type="scientific">Haemophilus paracuniculus</name>
    <dbReference type="NCBI Taxonomy" id="734"/>
    <lineage>
        <taxon>Bacteria</taxon>
        <taxon>Pseudomonadati</taxon>
        <taxon>Pseudomonadota</taxon>
        <taxon>Gammaproteobacteria</taxon>
        <taxon>Pasteurellales</taxon>
        <taxon>Pasteurellaceae</taxon>
        <taxon>Haemophilus</taxon>
    </lineage>
</organism>
<evidence type="ECO:0000313" key="5">
    <source>
        <dbReference type="EMBL" id="OOS00336.1"/>
    </source>
</evidence>
<evidence type="ECO:0000256" key="4">
    <source>
        <dbReference type="HAMAP-Rule" id="MF_00695"/>
    </source>
</evidence>
<dbReference type="Pfam" id="PF04356">
    <property type="entry name" value="DUF489"/>
    <property type="match status" value="1"/>
</dbReference>
<keyword evidence="3 4" id="KW-0472">Membrane</keyword>
<dbReference type="InterPro" id="IPR035932">
    <property type="entry name" value="HflD-like_sf"/>
</dbReference>
<gene>
    <name evidence="4" type="primary">hflD</name>
    <name evidence="5" type="ORF">B0187_02300</name>
</gene>
<comment type="subcellular location">
    <subcellularLocation>
        <location evidence="4">Cytoplasm</location>
    </subcellularLocation>
    <subcellularLocation>
        <location evidence="4">Cell membrane</location>
        <topology evidence="4">Peripheral membrane protein</topology>
        <orientation evidence="4">Cytoplasmic side</orientation>
    </subcellularLocation>
</comment>
<dbReference type="STRING" id="734.B0187_02300"/>
<dbReference type="OrthoDB" id="9788031at2"/>
<accession>A0A1T0AUR0</accession>
<evidence type="ECO:0000256" key="1">
    <source>
        <dbReference type="ARBA" id="ARBA00022475"/>
    </source>
</evidence>
<dbReference type="AlphaFoldDB" id="A0A1T0AUR0"/>
<dbReference type="NCBIfam" id="NF001248">
    <property type="entry name" value="PRK00218.1-4"/>
    <property type="match status" value="1"/>
</dbReference>
<proteinExistence type="inferred from homology"/>
<dbReference type="GO" id="GO:0005886">
    <property type="term" value="C:plasma membrane"/>
    <property type="evidence" value="ECO:0007669"/>
    <property type="project" value="UniProtKB-SubCell"/>
</dbReference>
<dbReference type="EMBL" id="MUYA01000003">
    <property type="protein sequence ID" value="OOS00336.1"/>
    <property type="molecule type" value="Genomic_DNA"/>
</dbReference>
<dbReference type="NCBIfam" id="NF001246">
    <property type="entry name" value="PRK00218.1-2"/>
    <property type="match status" value="1"/>
</dbReference>